<comment type="subcellular location">
    <subcellularLocation>
        <location evidence="7">Cytoplasm</location>
    </subcellularLocation>
</comment>
<comment type="function">
    <text evidence="7">Nucleotidase that shows phosphatase activity on nucleoside 5'-monophosphates.</text>
</comment>
<dbReference type="GO" id="GO:0005737">
    <property type="term" value="C:cytoplasm"/>
    <property type="evidence" value="ECO:0007669"/>
    <property type="project" value="UniProtKB-SubCell"/>
</dbReference>
<name>A0A1W9S217_9BACT</name>
<comment type="cofactor">
    <cofactor evidence="7">
        <name>a divalent metal cation</name>
        <dbReference type="ChEBI" id="CHEBI:60240"/>
    </cofactor>
    <text evidence="7">Binds 1 divalent metal cation per subunit.</text>
</comment>
<accession>A0A1W9S217</accession>
<keyword evidence="6 7" id="KW-0378">Hydrolase</keyword>
<dbReference type="GO" id="GO:0008253">
    <property type="term" value="F:5'-nucleotidase activity"/>
    <property type="evidence" value="ECO:0007669"/>
    <property type="project" value="UniProtKB-UniRule"/>
</dbReference>
<dbReference type="SUPFAM" id="SSF64167">
    <property type="entry name" value="SurE-like"/>
    <property type="match status" value="1"/>
</dbReference>
<dbReference type="PANTHER" id="PTHR30457:SF12">
    <property type="entry name" value="5'_3'-NUCLEOTIDASE SURE"/>
    <property type="match status" value="1"/>
</dbReference>
<protein>
    <recommendedName>
        <fullName evidence="7">5'-nucleotidase SurE</fullName>
        <ecNumber evidence="7">3.1.3.5</ecNumber>
    </recommendedName>
    <alternativeName>
        <fullName evidence="7">Nucleoside 5'-monophosphate phosphohydrolase</fullName>
    </alternativeName>
</protein>
<evidence type="ECO:0000256" key="6">
    <source>
        <dbReference type="ARBA" id="ARBA00022801"/>
    </source>
</evidence>
<comment type="catalytic activity">
    <reaction evidence="1 7">
        <text>a ribonucleoside 5'-phosphate + H2O = a ribonucleoside + phosphate</text>
        <dbReference type="Rhea" id="RHEA:12484"/>
        <dbReference type="ChEBI" id="CHEBI:15377"/>
        <dbReference type="ChEBI" id="CHEBI:18254"/>
        <dbReference type="ChEBI" id="CHEBI:43474"/>
        <dbReference type="ChEBI" id="CHEBI:58043"/>
        <dbReference type="EC" id="3.1.3.5"/>
    </reaction>
</comment>
<evidence type="ECO:0000256" key="1">
    <source>
        <dbReference type="ARBA" id="ARBA00000815"/>
    </source>
</evidence>
<dbReference type="HAMAP" id="MF_00060">
    <property type="entry name" value="SurE"/>
    <property type="match status" value="1"/>
</dbReference>
<dbReference type="PANTHER" id="PTHR30457">
    <property type="entry name" value="5'-NUCLEOTIDASE SURE"/>
    <property type="match status" value="1"/>
</dbReference>
<dbReference type="InterPro" id="IPR002828">
    <property type="entry name" value="SurE-like_Pase/nucleotidase"/>
</dbReference>
<comment type="caution">
    <text evidence="9">The sequence shown here is derived from an EMBL/GenBank/DDBJ whole genome shotgun (WGS) entry which is preliminary data.</text>
</comment>
<evidence type="ECO:0000256" key="2">
    <source>
        <dbReference type="ARBA" id="ARBA00011062"/>
    </source>
</evidence>
<evidence type="ECO:0000256" key="3">
    <source>
        <dbReference type="ARBA" id="ARBA00022490"/>
    </source>
</evidence>
<dbReference type="Pfam" id="PF01975">
    <property type="entry name" value="SurE"/>
    <property type="match status" value="1"/>
</dbReference>
<dbReference type="EMBL" id="NATQ01000022">
    <property type="protein sequence ID" value="OQX90888.1"/>
    <property type="molecule type" value="Genomic_DNA"/>
</dbReference>
<dbReference type="EC" id="3.1.3.5" evidence="7"/>
<dbReference type="GO" id="GO:0000166">
    <property type="term" value="F:nucleotide binding"/>
    <property type="evidence" value="ECO:0007669"/>
    <property type="project" value="UniProtKB-KW"/>
</dbReference>
<evidence type="ECO:0000256" key="7">
    <source>
        <dbReference type="HAMAP-Rule" id="MF_00060"/>
    </source>
</evidence>
<dbReference type="InterPro" id="IPR030048">
    <property type="entry name" value="SurE"/>
</dbReference>
<comment type="similarity">
    <text evidence="2 7">Belongs to the SurE nucleotidase family.</text>
</comment>
<evidence type="ECO:0000259" key="8">
    <source>
        <dbReference type="Pfam" id="PF01975"/>
    </source>
</evidence>
<dbReference type="InterPro" id="IPR036523">
    <property type="entry name" value="SurE-like_sf"/>
</dbReference>
<sequence length="267" mass="28828">MGVILITNDDGIESPGLDVLARALGRLGEIYVIAPTDEMSACGHSISLNKPVYVRQYEVSDGYHRYGIEGTPADCVKLAVKKLLDEKLSLVVSGINRGPNTGLNILYSGTVSGALEGAILGIPSIAISSASYTEPRYDTSAVVAYVLGRKILKSGLPEKVCLNVNVPSIPIEQIKGFKITRQAETEFEEYFDDNGDGGFILRGDSVTRDVDENSDVVAVKMGYVSITPLHIDLTHYDSLTSITYLCDIFDKTLSSKDGIEDMVIKGI</sequence>
<dbReference type="Proteomes" id="UP000192611">
    <property type="component" value="Unassembled WGS sequence"/>
</dbReference>
<feature type="domain" description="Survival protein SurE-like phosphatase/nucleotidase" evidence="8">
    <location>
        <begin position="4"/>
        <end position="188"/>
    </location>
</feature>
<evidence type="ECO:0000256" key="4">
    <source>
        <dbReference type="ARBA" id="ARBA00022723"/>
    </source>
</evidence>
<feature type="binding site" evidence="7">
    <location>
        <position position="10"/>
    </location>
    <ligand>
        <name>a divalent metal cation</name>
        <dbReference type="ChEBI" id="CHEBI:60240"/>
    </ligand>
</feature>
<organism evidence="9 10">
    <name type="scientific">Candidatus Coatesbacteria bacterium 4484_99</name>
    <dbReference type="NCBI Taxonomy" id="1970774"/>
    <lineage>
        <taxon>Bacteria</taxon>
        <taxon>Candidatus Coatesiibacteriota</taxon>
    </lineage>
</organism>
<proteinExistence type="inferred from homology"/>
<dbReference type="GO" id="GO:0008254">
    <property type="term" value="F:3'-nucleotidase activity"/>
    <property type="evidence" value="ECO:0007669"/>
    <property type="project" value="TreeGrafter"/>
</dbReference>
<dbReference type="GO" id="GO:0046872">
    <property type="term" value="F:metal ion binding"/>
    <property type="evidence" value="ECO:0007669"/>
    <property type="project" value="UniProtKB-UniRule"/>
</dbReference>
<evidence type="ECO:0000256" key="5">
    <source>
        <dbReference type="ARBA" id="ARBA00022741"/>
    </source>
</evidence>
<dbReference type="Gene3D" id="3.40.1210.10">
    <property type="entry name" value="Survival protein SurE-like phosphatase/nucleotidase"/>
    <property type="match status" value="1"/>
</dbReference>
<feature type="binding site" evidence="7">
    <location>
        <position position="9"/>
    </location>
    <ligand>
        <name>a divalent metal cation</name>
        <dbReference type="ChEBI" id="CHEBI:60240"/>
    </ligand>
</feature>
<feature type="binding site" evidence="7">
    <location>
        <position position="96"/>
    </location>
    <ligand>
        <name>a divalent metal cation</name>
        <dbReference type="ChEBI" id="CHEBI:60240"/>
    </ligand>
</feature>
<keyword evidence="4 7" id="KW-0479">Metal-binding</keyword>
<dbReference type="GO" id="GO:0004309">
    <property type="term" value="F:exopolyphosphatase activity"/>
    <property type="evidence" value="ECO:0007669"/>
    <property type="project" value="TreeGrafter"/>
</dbReference>
<keyword evidence="5 7" id="KW-0547">Nucleotide-binding</keyword>
<dbReference type="NCBIfam" id="NF001490">
    <property type="entry name" value="PRK00346.1-4"/>
    <property type="match status" value="1"/>
</dbReference>
<dbReference type="NCBIfam" id="TIGR00087">
    <property type="entry name" value="surE"/>
    <property type="match status" value="1"/>
</dbReference>
<evidence type="ECO:0000313" key="10">
    <source>
        <dbReference type="Proteomes" id="UP000192611"/>
    </source>
</evidence>
<reference evidence="10" key="1">
    <citation type="submission" date="2017-03" db="EMBL/GenBank/DDBJ databases">
        <title>Novel pathways for hydrocarbon cycling and metabolic interdependencies in hydrothermal sediment communities.</title>
        <authorList>
            <person name="Dombrowski N."/>
            <person name="Seitz K."/>
            <person name="Teske A."/>
            <person name="Baker B."/>
        </authorList>
    </citation>
    <scope>NUCLEOTIDE SEQUENCE [LARGE SCALE GENOMIC DNA]</scope>
</reference>
<keyword evidence="3 7" id="KW-0963">Cytoplasm</keyword>
<dbReference type="AlphaFoldDB" id="A0A1W9S217"/>
<feature type="binding site" evidence="7">
    <location>
        <position position="40"/>
    </location>
    <ligand>
        <name>a divalent metal cation</name>
        <dbReference type="ChEBI" id="CHEBI:60240"/>
    </ligand>
</feature>
<evidence type="ECO:0000313" key="9">
    <source>
        <dbReference type="EMBL" id="OQX90888.1"/>
    </source>
</evidence>
<gene>
    <name evidence="7" type="primary">surE</name>
    <name evidence="9" type="ORF">B6D57_01700</name>
</gene>